<keyword evidence="4" id="KW-0862">Zinc</keyword>
<feature type="compositionally biased region" description="Basic and acidic residues" evidence="7">
    <location>
        <begin position="118"/>
        <end position="129"/>
    </location>
</feature>
<dbReference type="InterPro" id="IPR000690">
    <property type="entry name" value="Matrin/U1-C_Znf_C2H2"/>
</dbReference>
<organism evidence="10 11">
    <name type="scientific">Trichostrongylus colubriformis</name>
    <name type="common">Black scour worm</name>
    <dbReference type="NCBI Taxonomy" id="6319"/>
    <lineage>
        <taxon>Eukaryota</taxon>
        <taxon>Metazoa</taxon>
        <taxon>Ecdysozoa</taxon>
        <taxon>Nematoda</taxon>
        <taxon>Chromadorea</taxon>
        <taxon>Rhabditida</taxon>
        <taxon>Rhabditina</taxon>
        <taxon>Rhabditomorpha</taxon>
        <taxon>Strongyloidea</taxon>
        <taxon>Trichostrongylidae</taxon>
        <taxon>Trichostrongylus</taxon>
    </lineage>
</organism>
<dbReference type="PANTHER" id="PTHR13173:SF10">
    <property type="entry name" value="WW DOMAIN-BINDING PROTEIN 4"/>
    <property type="match status" value="1"/>
</dbReference>
<comment type="caution">
    <text evidence="10">The sequence shown here is derived from an EMBL/GenBank/DDBJ whole genome shotgun (WGS) entry which is preliminary data.</text>
</comment>
<evidence type="ECO:0000259" key="9">
    <source>
        <dbReference type="PROSITE" id="PS50171"/>
    </source>
</evidence>
<evidence type="ECO:0000256" key="1">
    <source>
        <dbReference type="ARBA" id="ARBA00004123"/>
    </source>
</evidence>
<dbReference type="InterPro" id="IPR003604">
    <property type="entry name" value="Matrin/U1-like-C_Znf_C2H2"/>
</dbReference>
<dbReference type="AlphaFoldDB" id="A0AAN8IDT0"/>
<dbReference type="SMART" id="SM00451">
    <property type="entry name" value="ZnF_U1"/>
    <property type="match status" value="1"/>
</dbReference>
<dbReference type="CDD" id="cd00201">
    <property type="entry name" value="WW"/>
    <property type="match status" value="1"/>
</dbReference>
<dbReference type="GO" id="GO:0008270">
    <property type="term" value="F:zinc ion binding"/>
    <property type="evidence" value="ECO:0007669"/>
    <property type="project" value="UniProtKB-KW"/>
</dbReference>
<dbReference type="GO" id="GO:0000398">
    <property type="term" value="P:mRNA splicing, via spliceosome"/>
    <property type="evidence" value="ECO:0007669"/>
    <property type="project" value="InterPro"/>
</dbReference>
<dbReference type="InterPro" id="IPR013085">
    <property type="entry name" value="U1-CZ_Znf_C2H2"/>
</dbReference>
<accession>A0AAN8IDT0</accession>
<feature type="domain" description="WW" evidence="8">
    <location>
        <begin position="180"/>
        <end position="207"/>
    </location>
</feature>
<keyword evidence="6" id="KW-0175">Coiled coil</keyword>
<evidence type="ECO:0000256" key="5">
    <source>
        <dbReference type="ARBA" id="ARBA00023242"/>
    </source>
</evidence>
<evidence type="ECO:0000256" key="4">
    <source>
        <dbReference type="ARBA" id="ARBA00022833"/>
    </source>
</evidence>
<dbReference type="PROSITE" id="PS50020">
    <property type="entry name" value="WW_DOMAIN_2"/>
    <property type="match status" value="1"/>
</dbReference>
<keyword evidence="3" id="KW-0863">Zinc-finger</keyword>
<dbReference type="Proteomes" id="UP001331761">
    <property type="component" value="Unassembled WGS sequence"/>
</dbReference>
<evidence type="ECO:0000313" key="11">
    <source>
        <dbReference type="Proteomes" id="UP001331761"/>
    </source>
</evidence>
<gene>
    <name evidence="10" type="ORF">GCK32_004818</name>
</gene>
<keyword evidence="2" id="KW-0479">Metal-binding</keyword>
<protein>
    <submittedName>
        <fullName evidence="10">Transcription initiation factor IID subunit</fullName>
    </submittedName>
</protein>
<feature type="region of interest" description="Disordered" evidence="7">
    <location>
        <begin position="118"/>
        <end position="137"/>
    </location>
</feature>
<evidence type="ECO:0000256" key="7">
    <source>
        <dbReference type="SAM" id="MobiDB-lite"/>
    </source>
</evidence>
<dbReference type="Pfam" id="PF06220">
    <property type="entry name" value="zf-U1"/>
    <property type="match status" value="1"/>
</dbReference>
<feature type="domain" description="Matrin-type" evidence="9">
    <location>
        <begin position="11"/>
        <end position="42"/>
    </location>
</feature>
<sequence length="434" mass="48024">MADVWKSQGRKFCEICKVWFGDNRASIEFHERGRKHKDALAAKLRELSRASREKEKMQARMSSALAAMEAAALKSMRENGEGIEQGPALPSTGLSSKIFDPRQLKDVGAFAREMAKRKNEMTGMKDQKRAAPPATSSMASKYFKREVANAVDYSEFTVPLKNEEAEGETGPVPSSAQILWAEADAGDGRSYYFHLYTGESTWERPAYFYTKEDYALLMQNAENSSAKVEAPVVKEEVCDESSNKAPDIEETTIPEVKSEPCVEEAANIPHAICDIPLPGPACDGVNAPTNEESPTESTITDTKEEAPMVQPIVSAETIEPEVAQAIGVEENLEKNVPEQQLVEEEASKQPAGPLGSWTRVKKVDSGPVFSPLTAKYRAEEERERKATEAREKQAEKLDPLVFTEKTSAVLTKKVKGPIEFKKRSATKSVRQRTQ</sequence>
<evidence type="ECO:0000313" key="10">
    <source>
        <dbReference type="EMBL" id="KAK5965267.1"/>
    </source>
</evidence>
<feature type="coiled-coil region" evidence="6">
    <location>
        <begin position="37"/>
        <end position="67"/>
    </location>
</feature>
<dbReference type="Pfam" id="PF00397">
    <property type="entry name" value="WW"/>
    <property type="match status" value="1"/>
</dbReference>
<dbReference type="PANTHER" id="PTHR13173">
    <property type="entry name" value="WW DOMAIN BINDING PROTEIN 4"/>
    <property type="match status" value="1"/>
</dbReference>
<evidence type="ECO:0000256" key="6">
    <source>
        <dbReference type="SAM" id="Coils"/>
    </source>
</evidence>
<dbReference type="GO" id="GO:0071011">
    <property type="term" value="C:precatalytic spliceosome"/>
    <property type="evidence" value="ECO:0007669"/>
    <property type="project" value="TreeGrafter"/>
</dbReference>
<name>A0AAN8IDT0_TRICO</name>
<evidence type="ECO:0000256" key="2">
    <source>
        <dbReference type="ARBA" id="ARBA00022723"/>
    </source>
</evidence>
<dbReference type="InterPro" id="IPR036020">
    <property type="entry name" value="WW_dom_sf"/>
</dbReference>
<dbReference type="Gene3D" id="2.20.70.10">
    <property type="match status" value="1"/>
</dbReference>
<evidence type="ECO:0000256" key="3">
    <source>
        <dbReference type="ARBA" id="ARBA00022771"/>
    </source>
</evidence>
<reference evidence="10 11" key="1">
    <citation type="submission" date="2019-10" db="EMBL/GenBank/DDBJ databases">
        <title>Assembly and Annotation for the nematode Trichostrongylus colubriformis.</title>
        <authorList>
            <person name="Martin J."/>
        </authorList>
    </citation>
    <scope>NUCLEOTIDE SEQUENCE [LARGE SCALE GENOMIC DNA]</scope>
    <source>
        <strain evidence="10">G859</strain>
        <tissue evidence="10">Whole worm</tissue>
    </source>
</reference>
<dbReference type="SUPFAM" id="SSF51045">
    <property type="entry name" value="WW domain"/>
    <property type="match status" value="1"/>
</dbReference>
<feature type="region of interest" description="Disordered" evidence="7">
    <location>
        <begin position="374"/>
        <end position="393"/>
    </location>
</feature>
<dbReference type="InterPro" id="IPR040023">
    <property type="entry name" value="WBP4"/>
</dbReference>
<dbReference type="PROSITE" id="PS01159">
    <property type="entry name" value="WW_DOMAIN_1"/>
    <property type="match status" value="1"/>
</dbReference>
<dbReference type="PROSITE" id="PS50171">
    <property type="entry name" value="ZF_MATRIN"/>
    <property type="match status" value="1"/>
</dbReference>
<keyword evidence="5" id="KW-0539">Nucleus</keyword>
<dbReference type="InterPro" id="IPR001202">
    <property type="entry name" value="WW_dom"/>
</dbReference>
<feature type="compositionally biased region" description="Basic and acidic residues" evidence="7">
    <location>
        <begin position="376"/>
        <end position="393"/>
    </location>
</feature>
<dbReference type="EMBL" id="WIXE01024794">
    <property type="protein sequence ID" value="KAK5965267.1"/>
    <property type="molecule type" value="Genomic_DNA"/>
</dbReference>
<comment type="subcellular location">
    <subcellularLocation>
        <location evidence="1">Nucleus</location>
    </subcellularLocation>
</comment>
<evidence type="ECO:0000259" key="8">
    <source>
        <dbReference type="PROSITE" id="PS50020"/>
    </source>
</evidence>
<proteinExistence type="predicted"/>
<dbReference type="GO" id="GO:0003723">
    <property type="term" value="F:RNA binding"/>
    <property type="evidence" value="ECO:0007669"/>
    <property type="project" value="TreeGrafter"/>
</dbReference>
<keyword evidence="11" id="KW-1185">Reference proteome</keyword>